<evidence type="ECO:0000256" key="2">
    <source>
        <dbReference type="ARBA" id="ARBA00022771"/>
    </source>
</evidence>
<evidence type="ECO:0000256" key="1">
    <source>
        <dbReference type="ARBA" id="ARBA00022723"/>
    </source>
</evidence>
<accession>A0A975T370</accession>
<dbReference type="Pfam" id="PF01258">
    <property type="entry name" value="zf-dskA_traR"/>
    <property type="match status" value="1"/>
</dbReference>
<keyword evidence="3" id="KW-0862">Zinc</keyword>
<dbReference type="AlphaFoldDB" id="A0A975T370"/>
<dbReference type="PANTHER" id="PTHR33823:SF4">
    <property type="entry name" value="GENERAL STRESS PROTEIN 16O"/>
    <property type="match status" value="1"/>
</dbReference>
<dbReference type="KEGG" id="nps:KRR39_13695"/>
<name>A0A975T370_9ACTN</name>
<proteinExistence type="predicted"/>
<keyword evidence="7" id="KW-1185">Reference proteome</keyword>
<protein>
    <submittedName>
        <fullName evidence="6">TraR/DksA C4-type zinc finger protein</fullName>
    </submittedName>
</protein>
<dbReference type="Proteomes" id="UP000683575">
    <property type="component" value="Chromosome"/>
</dbReference>
<dbReference type="PROSITE" id="PS51128">
    <property type="entry name" value="ZF_DKSA_2"/>
    <property type="match status" value="1"/>
</dbReference>
<dbReference type="InterPro" id="IPR000962">
    <property type="entry name" value="Znf_DskA_TraR"/>
</dbReference>
<sequence length="56" mass="5836">MGALVEDARHQVSELEAALGRVADGTYGLCEVCGTAIPSARLEARPAARTCIAHAR</sequence>
<dbReference type="RefSeq" id="WP_216942993.1">
    <property type="nucleotide sequence ID" value="NZ_CP077062.1"/>
</dbReference>
<gene>
    <name evidence="6" type="ORF">KRR39_13695</name>
</gene>
<evidence type="ECO:0000256" key="3">
    <source>
        <dbReference type="ARBA" id="ARBA00022833"/>
    </source>
</evidence>
<evidence type="ECO:0000313" key="7">
    <source>
        <dbReference type="Proteomes" id="UP000683575"/>
    </source>
</evidence>
<evidence type="ECO:0000259" key="5">
    <source>
        <dbReference type="Pfam" id="PF01258"/>
    </source>
</evidence>
<keyword evidence="2" id="KW-0863">Zinc-finger</keyword>
<organism evidence="6 7">
    <name type="scientific">Nocardioides panacis</name>
    <dbReference type="NCBI Taxonomy" id="2849501"/>
    <lineage>
        <taxon>Bacteria</taxon>
        <taxon>Bacillati</taxon>
        <taxon>Actinomycetota</taxon>
        <taxon>Actinomycetes</taxon>
        <taxon>Propionibacteriales</taxon>
        <taxon>Nocardioidaceae</taxon>
        <taxon>Nocardioides</taxon>
    </lineage>
</organism>
<dbReference type="GO" id="GO:0008270">
    <property type="term" value="F:zinc ion binding"/>
    <property type="evidence" value="ECO:0007669"/>
    <property type="project" value="UniProtKB-KW"/>
</dbReference>
<feature type="zinc finger region" description="dksA C4-type" evidence="4">
    <location>
        <begin position="30"/>
        <end position="54"/>
    </location>
</feature>
<evidence type="ECO:0000313" key="6">
    <source>
        <dbReference type="EMBL" id="QWZ10769.1"/>
    </source>
</evidence>
<feature type="domain" description="Zinc finger DksA/TraR C4-type" evidence="5">
    <location>
        <begin position="25"/>
        <end position="53"/>
    </location>
</feature>
<dbReference type="EMBL" id="CP077062">
    <property type="protein sequence ID" value="QWZ10769.1"/>
    <property type="molecule type" value="Genomic_DNA"/>
</dbReference>
<dbReference type="PANTHER" id="PTHR33823">
    <property type="entry name" value="RNA POLYMERASE-BINDING TRANSCRIPTION FACTOR DKSA-RELATED"/>
    <property type="match status" value="1"/>
</dbReference>
<evidence type="ECO:0000256" key="4">
    <source>
        <dbReference type="PROSITE-ProRule" id="PRU00510"/>
    </source>
</evidence>
<reference evidence="6" key="1">
    <citation type="submission" date="2021-06" db="EMBL/GenBank/DDBJ databases">
        <title>Complete genome sequence of Nocardioides sp. G188.</title>
        <authorList>
            <person name="Im W.-T."/>
        </authorList>
    </citation>
    <scope>NUCLEOTIDE SEQUENCE</scope>
    <source>
        <strain evidence="6">G188</strain>
    </source>
</reference>
<keyword evidence="1" id="KW-0479">Metal-binding</keyword>